<feature type="domain" description="4'-phosphopantetheinyl transferase N-terminal" evidence="7">
    <location>
        <begin position="29"/>
        <end position="109"/>
    </location>
</feature>
<protein>
    <submittedName>
        <fullName evidence="8">4'-phosphopantetheinyl transferase superfamily protein</fullName>
    </submittedName>
</protein>
<accession>A0ABT7ETJ1</accession>
<dbReference type="Gene3D" id="3.90.470.20">
    <property type="entry name" value="4'-phosphopantetheinyl transferase domain"/>
    <property type="match status" value="2"/>
</dbReference>
<dbReference type="PANTHER" id="PTHR12215:SF10">
    <property type="entry name" value="L-AMINOADIPATE-SEMIALDEHYDE DEHYDROGENASE-PHOSPHOPANTETHEINYL TRANSFERASE"/>
    <property type="match status" value="1"/>
</dbReference>
<dbReference type="EMBL" id="JASJUT010000017">
    <property type="protein sequence ID" value="MDK2598374.1"/>
    <property type="molecule type" value="Genomic_DNA"/>
</dbReference>
<comment type="caution">
    <text evidence="8">The sequence shown here is derived from an EMBL/GenBank/DDBJ whole genome shotgun (WGS) entry which is preliminary data.</text>
</comment>
<evidence type="ECO:0000256" key="1">
    <source>
        <dbReference type="ARBA" id="ARBA00001946"/>
    </source>
</evidence>
<evidence type="ECO:0000313" key="9">
    <source>
        <dbReference type="Proteomes" id="UP001231915"/>
    </source>
</evidence>
<evidence type="ECO:0000313" key="8">
    <source>
        <dbReference type="EMBL" id="MDK2598374.1"/>
    </source>
</evidence>
<dbReference type="InterPro" id="IPR004568">
    <property type="entry name" value="Ppantetheine-prot_Trfase_dom"/>
</dbReference>
<evidence type="ECO:0000259" key="7">
    <source>
        <dbReference type="Pfam" id="PF22624"/>
    </source>
</evidence>
<organism evidence="8 9">
    <name type="scientific">Pseudoalteromonas obscura</name>
    <dbReference type="NCBI Taxonomy" id="3048491"/>
    <lineage>
        <taxon>Bacteria</taxon>
        <taxon>Pseudomonadati</taxon>
        <taxon>Pseudomonadota</taxon>
        <taxon>Gammaproteobacteria</taxon>
        <taxon>Alteromonadales</taxon>
        <taxon>Pseudoalteromonadaceae</taxon>
        <taxon>Pseudoalteromonas</taxon>
    </lineage>
</organism>
<proteinExistence type="inferred from homology"/>
<dbReference type="PANTHER" id="PTHR12215">
    <property type="entry name" value="PHOSPHOPANTETHEINE TRANSFERASE"/>
    <property type="match status" value="1"/>
</dbReference>
<dbReference type="InterPro" id="IPR050559">
    <property type="entry name" value="P-Pant_transferase_sf"/>
</dbReference>
<dbReference type="RefSeq" id="WP_284138789.1">
    <property type="nucleotide sequence ID" value="NZ_JASJUT010000017.1"/>
</dbReference>
<dbReference type="SUPFAM" id="SSF56214">
    <property type="entry name" value="4'-phosphopantetheinyl transferase"/>
    <property type="match status" value="2"/>
</dbReference>
<reference evidence="8 9" key="1">
    <citation type="submission" date="2023-05" db="EMBL/GenBank/DDBJ databases">
        <title>Pseudoalteromonas ardens sp. nov., Pseudoalteromonas obscura sp. nov., and Pseudoalteromonas umbrosa sp. nov., isolated from the coral Montipora capitata.</title>
        <authorList>
            <person name="Thomas E.M."/>
            <person name="Smith E.M."/>
            <person name="Papke E."/>
            <person name="Shlafstein M.D."/>
            <person name="Oline D.K."/>
            <person name="Videau P."/>
            <person name="Saw J.H."/>
            <person name="Strangman W.K."/>
            <person name="Ushijima B."/>
        </authorList>
    </citation>
    <scope>NUCLEOTIDE SEQUENCE [LARGE SCALE GENOMIC DNA]</scope>
    <source>
        <strain evidence="8 9">P94</strain>
    </source>
</reference>
<dbReference type="GO" id="GO:0016740">
    <property type="term" value="F:transferase activity"/>
    <property type="evidence" value="ECO:0007669"/>
    <property type="project" value="UniProtKB-KW"/>
</dbReference>
<keyword evidence="4" id="KW-0479">Metal-binding</keyword>
<evidence type="ECO:0000256" key="5">
    <source>
        <dbReference type="ARBA" id="ARBA00022842"/>
    </source>
</evidence>
<evidence type="ECO:0000256" key="3">
    <source>
        <dbReference type="ARBA" id="ARBA00022679"/>
    </source>
</evidence>
<keyword evidence="5" id="KW-0460">Magnesium</keyword>
<keyword evidence="9" id="KW-1185">Reference proteome</keyword>
<dbReference type="Pfam" id="PF01648">
    <property type="entry name" value="ACPS"/>
    <property type="match status" value="1"/>
</dbReference>
<name>A0ABT7ETJ1_9GAMM</name>
<evidence type="ECO:0000259" key="6">
    <source>
        <dbReference type="Pfam" id="PF01648"/>
    </source>
</evidence>
<dbReference type="Pfam" id="PF22624">
    <property type="entry name" value="AASDHPPT_N"/>
    <property type="match status" value="1"/>
</dbReference>
<comment type="similarity">
    <text evidence="2">Belongs to the P-Pant transferase superfamily. Gsp/Sfp/HetI/AcpT family.</text>
</comment>
<gene>
    <name evidence="8" type="ORF">QNM18_25290</name>
</gene>
<comment type="cofactor">
    <cofactor evidence="1">
        <name>Mg(2+)</name>
        <dbReference type="ChEBI" id="CHEBI:18420"/>
    </cofactor>
</comment>
<evidence type="ECO:0000256" key="2">
    <source>
        <dbReference type="ARBA" id="ARBA00010990"/>
    </source>
</evidence>
<sequence length="255" mass="29951">MTPHHPVLPLWIAKDEQITCPELLDQYKLMLSDEERAHYLRFIYDGHRHQYLVTRALVRCTLSRYCPDIAPHQWQFKKSRFGKPAIVNRLNAPLYFNLSHTKGAVVLAVNYVGEVGVDIEWIQRREKITDIATRYFTQHEIKTLQAMDPVTQRHHFYQLWTLKEAYIKACGQGMSLPLNQFYFQFLKQRIHVCHTKPSSLVSENYQFLQFQMDTEYQGALAIQCTTGDFSSPAIQCRHVVPLRTEQNDTHIELSR</sequence>
<dbReference type="InterPro" id="IPR055066">
    <property type="entry name" value="AASDHPPT_N"/>
</dbReference>
<feature type="domain" description="4'-phosphopantetheinyl transferase" evidence="6">
    <location>
        <begin position="115"/>
        <end position="187"/>
    </location>
</feature>
<dbReference type="InterPro" id="IPR037143">
    <property type="entry name" value="4-PPantetheinyl_Trfase_dom_sf"/>
</dbReference>
<evidence type="ECO:0000256" key="4">
    <source>
        <dbReference type="ARBA" id="ARBA00022723"/>
    </source>
</evidence>
<keyword evidence="3 8" id="KW-0808">Transferase</keyword>
<dbReference type="Proteomes" id="UP001231915">
    <property type="component" value="Unassembled WGS sequence"/>
</dbReference>
<dbReference type="InterPro" id="IPR008278">
    <property type="entry name" value="4-PPantetheinyl_Trfase_dom"/>
</dbReference>
<dbReference type="NCBIfam" id="TIGR00556">
    <property type="entry name" value="pantethn_trn"/>
    <property type="match status" value="1"/>
</dbReference>